<dbReference type="AlphaFoldDB" id="A0AAV7Q1I5"/>
<evidence type="ECO:0000313" key="2">
    <source>
        <dbReference type="EMBL" id="KAJ1134221.1"/>
    </source>
</evidence>
<name>A0AAV7Q1I5_PLEWA</name>
<dbReference type="EMBL" id="JANPWB010000010">
    <property type="protein sequence ID" value="KAJ1134221.1"/>
    <property type="molecule type" value="Genomic_DNA"/>
</dbReference>
<proteinExistence type="predicted"/>
<comment type="caution">
    <text evidence="2">The sequence shown here is derived from an EMBL/GenBank/DDBJ whole genome shotgun (WGS) entry which is preliminary data.</text>
</comment>
<gene>
    <name evidence="2" type="ORF">NDU88_000676</name>
</gene>
<protein>
    <submittedName>
        <fullName evidence="2">Uncharacterized protein</fullName>
    </submittedName>
</protein>
<sequence>MGPAVPRILRRRRSQRDRAEREGLPAGRGGLTRFLIRSVGATFPSPLRNPTDFRRGINSRCEGETATKDRAETDDPEMESGNPYPSGTFPRTQQRVEG</sequence>
<feature type="compositionally biased region" description="Basic and acidic residues" evidence="1">
    <location>
        <begin position="51"/>
        <end position="73"/>
    </location>
</feature>
<organism evidence="2 3">
    <name type="scientific">Pleurodeles waltl</name>
    <name type="common">Iberian ribbed newt</name>
    <dbReference type="NCBI Taxonomy" id="8319"/>
    <lineage>
        <taxon>Eukaryota</taxon>
        <taxon>Metazoa</taxon>
        <taxon>Chordata</taxon>
        <taxon>Craniata</taxon>
        <taxon>Vertebrata</taxon>
        <taxon>Euteleostomi</taxon>
        <taxon>Amphibia</taxon>
        <taxon>Batrachia</taxon>
        <taxon>Caudata</taxon>
        <taxon>Salamandroidea</taxon>
        <taxon>Salamandridae</taxon>
        <taxon>Pleurodelinae</taxon>
        <taxon>Pleurodeles</taxon>
    </lineage>
</organism>
<feature type="compositionally biased region" description="Polar residues" evidence="1">
    <location>
        <begin position="83"/>
        <end position="98"/>
    </location>
</feature>
<dbReference type="Proteomes" id="UP001066276">
    <property type="component" value="Chromosome 6"/>
</dbReference>
<evidence type="ECO:0000313" key="3">
    <source>
        <dbReference type="Proteomes" id="UP001066276"/>
    </source>
</evidence>
<keyword evidence="3" id="KW-1185">Reference proteome</keyword>
<evidence type="ECO:0000256" key="1">
    <source>
        <dbReference type="SAM" id="MobiDB-lite"/>
    </source>
</evidence>
<accession>A0AAV7Q1I5</accession>
<feature type="region of interest" description="Disordered" evidence="1">
    <location>
        <begin position="1"/>
        <end position="30"/>
    </location>
</feature>
<reference evidence="2" key="1">
    <citation type="journal article" date="2022" name="bioRxiv">
        <title>Sequencing and chromosome-scale assembly of the giantPleurodeles waltlgenome.</title>
        <authorList>
            <person name="Brown T."/>
            <person name="Elewa A."/>
            <person name="Iarovenko S."/>
            <person name="Subramanian E."/>
            <person name="Araus A.J."/>
            <person name="Petzold A."/>
            <person name="Susuki M."/>
            <person name="Suzuki K.-i.T."/>
            <person name="Hayashi T."/>
            <person name="Toyoda A."/>
            <person name="Oliveira C."/>
            <person name="Osipova E."/>
            <person name="Leigh N.D."/>
            <person name="Simon A."/>
            <person name="Yun M.H."/>
        </authorList>
    </citation>
    <scope>NUCLEOTIDE SEQUENCE</scope>
    <source>
        <strain evidence="2">20211129_DDA</strain>
        <tissue evidence="2">Liver</tissue>
    </source>
</reference>
<feature type="region of interest" description="Disordered" evidence="1">
    <location>
        <begin position="44"/>
        <end position="98"/>
    </location>
</feature>